<gene>
    <name evidence="7" type="ORF">SAMN05421806_103442</name>
</gene>
<feature type="transmembrane region" description="Helical" evidence="6">
    <location>
        <begin position="337"/>
        <end position="358"/>
    </location>
</feature>
<protein>
    <submittedName>
        <fullName evidence="7">Uncharacterized protein</fullName>
    </submittedName>
</protein>
<feature type="transmembrane region" description="Helical" evidence="6">
    <location>
        <begin position="28"/>
        <end position="48"/>
    </location>
</feature>
<keyword evidence="3 6" id="KW-1133">Transmembrane helix</keyword>
<dbReference type="InterPro" id="IPR051328">
    <property type="entry name" value="T7SS_ABC-Transporter"/>
</dbReference>
<feature type="transmembrane region" description="Helical" evidence="6">
    <location>
        <begin position="277"/>
        <end position="300"/>
    </location>
</feature>
<evidence type="ECO:0000256" key="6">
    <source>
        <dbReference type="SAM" id="Phobius"/>
    </source>
</evidence>
<evidence type="ECO:0000313" key="8">
    <source>
        <dbReference type="Proteomes" id="UP000199155"/>
    </source>
</evidence>
<dbReference type="EMBL" id="FNFF01000003">
    <property type="protein sequence ID" value="SDJ94852.1"/>
    <property type="molecule type" value="Genomic_DNA"/>
</dbReference>
<dbReference type="GO" id="GO:0016020">
    <property type="term" value="C:membrane"/>
    <property type="evidence" value="ECO:0007669"/>
    <property type="project" value="UniProtKB-SubCell"/>
</dbReference>
<organism evidence="7 8">
    <name type="scientific">Streptomyces indicus</name>
    <dbReference type="NCBI Taxonomy" id="417292"/>
    <lineage>
        <taxon>Bacteria</taxon>
        <taxon>Bacillati</taxon>
        <taxon>Actinomycetota</taxon>
        <taxon>Actinomycetes</taxon>
        <taxon>Kitasatosporales</taxon>
        <taxon>Streptomycetaceae</taxon>
        <taxon>Streptomyces</taxon>
    </lineage>
</organism>
<feature type="transmembrane region" description="Helical" evidence="6">
    <location>
        <begin position="216"/>
        <end position="238"/>
    </location>
</feature>
<evidence type="ECO:0000256" key="2">
    <source>
        <dbReference type="ARBA" id="ARBA00022692"/>
    </source>
</evidence>
<evidence type="ECO:0000256" key="5">
    <source>
        <dbReference type="SAM" id="MobiDB-lite"/>
    </source>
</evidence>
<keyword evidence="4 6" id="KW-0472">Membrane</keyword>
<feature type="transmembrane region" description="Helical" evidence="6">
    <location>
        <begin position="250"/>
        <end position="270"/>
    </location>
</feature>
<dbReference type="Proteomes" id="UP000199155">
    <property type="component" value="Unassembled WGS sequence"/>
</dbReference>
<keyword evidence="8" id="KW-1185">Reference proteome</keyword>
<dbReference type="RefSeq" id="WP_107407009.1">
    <property type="nucleotide sequence ID" value="NZ_FNFF01000003.1"/>
</dbReference>
<feature type="compositionally biased region" description="Gly residues" evidence="5">
    <location>
        <begin position="396"/>
        <end position="405"/>
    </location>
</feature>
<comment type="subcellular location">
    <subcellularLocation>
        <location evidence="1">Membrane</location>
        <topology evidence="1">Multi-pass membrane protein</topology>
    </subcellularLocation>
</comment>
<dbReference type="AlphaFoldDB" id="A0A1G8XW56"/>
<dbReference type="STRING" id="417292.SAMN05421806_103442"/>
<evidence type="ECO:0000256" key="4">
    <source>
        <dbReference type="ARBA" id="ARBA00023136"/>
    </source>
</evidence>
<proteinExistence type="predicted"/>
<name>A0A1G8XW56_9ACTN</name>
<dbReference type="OrthoDB" id="3217869at2"/>
<keyword evidence="2 6" id="KW-0812">Transmembrane</keyword>
<evidence type="ECO:0000256" key="1">
    <source>
        <dbReference type="ARBA" id="ARBA00004141"/>
    </source>
</evidence>
<sequence length="405" mass="40775">MSPRGGLDGDPKTGFLHEVKDAVSLRTALLVLGVLAVQLAFIASYIGAFHKPKPHEIPIAVAVAAPAQLPPDPAQAAAAKKQLEAARDQAVERLSNLPGKPLKPSASSSEANALSRIMDRGVDGALIIDPQGTQDKLLVASGGGASLSQALEEVMTKVEAVQKRTVKTVDVVPDAPGDARGLSAFYLVVGWCVGGYLCASALAISAGAKPANPARAVIRLAAMAAYAVVAGLLGAVIAGPILDALPGSVMALWGLGSLLVFAVGAITLAFQGLAGIVGIGLAILLVVVLGNPSAGGAYPYPLLPGFWRHLGPILPPGAGTFAARSIAYFKGNGMGGAFLTLAAWAVGAAAVALVMSFVRQDKKDLEAAAEEQHERRAGPATGTGAGKPAAGNGERPAGGAGEQRA</sequence>
<dbReference type="PANTHER" id="PTHR43077:SF10">
    <property type="entry name" value="TRANSPORT PERMEASE PROTEIN"/>
    <property type="match status" value="1"/>
</dbReference>
<feature type="compositionally biased region" description="Low complexity" evidence="5">
    <location>
        <begin position="378"/>
        <end position="391"/>
    </location>
</feature>
<reference evidence="7 8" key="1">
    <citation type="submission" date="2016-10" db="EMBL/GenBank/DDBJ databases">
        <authorList>
            <person name="de Groot N.N."/>
        </authorList>
    </citation>
    <scope>NUCLEOTIDE SEQUENCE [LARGE SCALE GENOMIC DNA]</scope>
    <source>
        <strain evidence="7 8">CGMCC 4.5727</strain>
    </source>
</reference>
<feature type="transmembrane region" description="Helical" evidence="6">
    <location>
        <begin position="184"/>
        <end position="204"/>
    </location>
</feature>
<evidence type="ECO:0000256" key="3">
    <source>
        <dbReference type="ARBA" id="ARBA00022989"/>
    </source>
</evidence>
<accession>A0A1G8XW56</accession>
<feature type="compositionally biased region" description="Basic and acidic residues" evidence="5">
    <location>
        <begin position="365"/>
        <end position="377"/>
    </location>
</feature>
<feature type="region of interest" description="Disordered" evidence="5">
    <location>
        <begin position="365"/>
        <end position="405"/>
    </location>
</feature>
<evidence type="ECO:0000313" key="7">
    <source>
        <dbReference type="EMBL" id="SDJ94852.1"/>
    </source>
</evidence>
<dbReference type="PANTHER" id="PTHR43077">
    <property type="entry name" value="TRANSPORT PERMEASE YVFS-RELATED"/>
    <property type="match status" value="1"/>
</dbReference>